<dbReference type="GO" id="GO:0003723">
    <property type="term" value="F:RNA binding"/>
    <property type="evidence" value="ECO:0007669"/>
    <property type="project" value="InterPro"/>
</dbReference>
<dbReference type="InterPro" id="IPR036388">
    <property type="entry name" value="WH-like_DNA-bd_sf"/>
</dbReference>
<keyword evidence="12" id="KW-1185">Reference proteome</keyword>
<dbReference type="Pfam" id="PF00009">
    <property type="entry name" value="GTP_EFTU"/>
    <property type="match status" value="1"/>
</dbReference>
<dbReference type="InterPro" id="IPR031157">
    <property type="entry name" value="G_TR_CS"/>
</dbReference>
<dbReference type="InterPro" id="IPR009000">
    <property type="entry name" value="Transl_B-barrel_sf"/>
</dbReference>
<feature type="domain" description="Tr-type G" evidence="10">
    <location>
        <begin position="1"/>
        <end position="176"/>
    </location>
</feature>
<dbReference type="STRING" id="43775.SAMN04489760_1196"/>
<keyword evidence="11" id="KW-0251">Elongation factor</keyword>
<evidence type="ECO:0000256" key="1">
    <source>
        <dbReference type="ARBA" id="ARBA00004496"/>
    </source>
</evidence>
<keyword evidence="4" id="KW-0547">Nucleotide-binding</keyword>
<evidence type="ECO:0000259" key="10">
    <source>
        <dbReference type="PROSITE" id="PS51722"/>
    </source>
</evidence>
<comment type="subcellular location">
    <subcellularLocation>
        <location evidence="1">Cytoplasm</location>
    </subcellularLocation>
</comment>
<dbReference type="SUPFAM" id="SSF52540">
    <property type="entry name" value="P-loop containing nucleoside triphosphate hydrolases"/>
    <property type="match status" value="1"/>
</dbReference>
<dbReference type="GO" id="GO:0005525">
    <property type="term" value="F:GTP binding"/>
    <property type="evidence" value="ECO:0007669"/>
    <property type="project" value="UniProtKB-KW"/>
</dbReference>
<dbReference type="AlphaFoldDB" id="A0A1H7YYY3"/>
<reference evidence="11 12" key="1">
    <citation type="submission" date="2016-10" db="EMBL/GenBank/DDBJ databases">
        <authorList>
            <person name="de Groot N.N."/>
        </authorList>
    </citation>
    <scope>NUCLEOTIDE SEQUENCE [LARGE SCALE GENOMIC DNA]</scope>
    <source>
        <strain evidence="11 12">DSM 8423</strain>
    </source>
</reference>
<dbReference type="SUPFAM" id="SSF50465">
    <property type="entry name" value="EF-Tu/eEF-1alpha/eIF2-gamma C-terminal domain"/>
    <property type="match status" value="1"/>
</dbReference>
<dbReference type="Gene3D" id="1.10.10.2770">
    <property type="match status" value="1"/>
</dbReference>
<evidence type="ECO:0000313" key="11">
    <source>
        <dbReference type="EMBL" id="SEM50924.1"/>
    </source>
</evidence>
<dbReference type="CDD" id="cd03696">
    <property type="entry name" value="SelB_II"/>
    <property type="match status" value="1"/>
</dbReference>
<dbReference type="PANTHER" id="PTHR43721">
    <property type="entry name" value="ELONGATION FACTOR TU-RELATED"/>
    <property type="match status" value="1"/>
</dbReference>
<dbReference type="PRINTS" id="PR00315">
    <property type="entry name" value="ELONGATNFCT"/>
</dbReference>
<dbReference type="InterPro" id="IPR000795">
    <property type="entry name" value="T_Tr_GTP-bd_dom"/>
</dbReference>
<dbReference type="Pfam" id="PF09107">
    <property type="entry name" value="WHD_3rd_SelB"/>
    <property type="match status" value="1"/>
</dbReference>
<dbReference type="NCBIfam" id="TIGR00231">
    <property type="entry name" value="small_GTP"/>
    <property type="match status" value="1"/>
</dbReference>
<dbReference type="SUPFAM" id="SSF46785">
    <property type="entry name" value="Winged helix' DNA-binding domain"/>
    <property type="match status" value="3"/>
</dbReference>
<dbReference type="OrthoDB" id="9803139at2"/>
<dbReference type="GO" id="GO:0005737">
    <property type="term" value="C:cytoplasm"/>
    <property type="evidence" value="ECO:0007669"/>
    <property type="project" value="UniProtKB-SubCell"/>
</dbReference>
<organism evidence="11 12">
    <name type="scientific">Syntrophus gentianae</name>
    <dbReference type="NCBI Taxonomy" id="43775"/>
    <lineage>
        <taxon>Bacteria</taxon>
        <taxon>Pseudomonadati</taxon>
        <taxon>Thermodesulfobacteriota</taxon>
        <taxon>Syntrophia</taxon>
        <taxon>Syntrophales</taxon>
        <taxon>Syntrophaceae</taxon>
        <taxon>Syntrophus</taxon>
    </lineage>
</organism>
<dbReference type="InterPro" id="IPR057335">
    <property type="entry name" value="Beta-barrel_SelB"/>
</dbReference>
<evidence type="ECO:0000256" key="6">
    <source>
        <dbReference type="ARBA" id="ARBA00023134"/>
    </source>
</evidence>
<evidence type="ECO:0000256" key="8">
    <source>
        <dbReference type="ARBA" id="ARBA00031615"/>
    </source>
</evidence>
<dbReference type="SUPFAM" id="SSF50447">
    <property type="entry name" value="Translation proteins"/>
    <property type="match status" value="1"/>
</dbReference>
<comment type="function">
    <text evidence="7">Translation factor necessary for the incorporation of selenocysteine into proteins. It probably replaces EF-Tu for the insertion of selenocysteine directed by the UGA codon. SelB binds GTP and GDP.</text>
</comment>
<dbReference type="GO" id="GO:0003924">
    <property type="term" value="F:GTPase activity"/>
    <property type="evidence" value="ECO:0007669"/>
    <property type="project" value="InterPro"/>
</dbReference>
<accession>A0A1H7YYY3</accession>
<dbReference type="Gene3D" id="3.40.50.300">
    <property type="entry name" value="P-loop containing nucleotide triphosphate hydrolases"/>
    <property type="match status" value="1"/>
</dbReference>
<evidence type="ECO:0000256" key="7">
    <source>
        <dbReference type="ARBA" id="ARBA00025526"/>
    </source>
</evidence>
<dbReference type="InterPro" id="IPR050055">
    <property type="entry name" value="EF-Tu_GTPase"/>
</dbReference>
<dbReference type="PROSITE" id="PS00301">
    <property type="entry name" value="G_TR_1"/>
    <property type="match status" value="1"/>
</dbReference>
<evidence type="ECO:0000256" key="9">
    <source>
        <dbReference type="SAM" id="Coils"/>
    </source>
</evidence>
<dbReference type="InterPro" id="IPR015191">
    <property type="entry name" value="SelB_WHD4"/>
</dbReference>
<dbReference type="EMBL" id="FOBS01000019">
    <property type="protein sequence ID" value="SEM50924.1"/>
    <property type="molecule type" value="Genomic_DNA"/>
</dbReference>
<evidence type="ECO:0000313" key="12">
    <source>
        <dbReference type="Proteomes" id="UP000198744"/>
    </source>
</evidence>
<dbReference type="NCBIfam" id="TIGR00475">
    <property type="entry name" value="selB"/>
    <property type="match status" value="1"/>
</dbReference>
<proteinExistence type="predicted"/>
<evidence type="ECO:0000256" key="3">
    <source>
        <dbReference type="ARBA" id="ARBA00022490"/>
    </source>
</evidence>
<gene>
    <name evidence="11" type="ORF">SAMN04489760_1196</name>
</gene>
<dbReference type="InterPro" id="IPR009001">
    <property type="entry name" value="Transl_elong_EF1A/Init_IF2_C"/>
</dbReference>
<dbReference type="CDD" id="cd15491">
    <property type="entry name" value="selB_III"/>
    <property type="match status" value="1"/>
</dbReference>
<dbReference type="PROSITE" id="PS51722">
    <property type="entry name" value="G_TR_2"/>
    <property type="match status" value="1"/>
</dbReference>
<keyword evidence="6" id="KW-0342">GTP-binding</keyword>
<dbReference type="InterPro" id="IPR036390">
    <property type="entry name" value="WH_DNA-bd_sf"/>
</dbReference>
<dbReference type="InterPro" id="IPR015190">
    <property type="entry name" value="Elong_fac_SelB-wing-hlx_typ-2"/>
</dbReference>
<protein>
    <recommendedName>
        <fullName evidence="2">Selenocysteine-specific elongation factor</fullName>
    </recommendedName>
    <alternativeName>
        <fullName evidence="8">SelB translation factor</fullName>
    </alternativeName>
</protein>
<sequence>MKHIVLGTAGHVDHGKTALIKALTGVDTDRLKEEKERGITIELGFASLRLSSGRVCGVVDVPGHERFVKNMVAGAAGIDMVLMVIAADEGVMPQTREHLQICSLLNIRKGLVALTKIDLVDRDWLELIQEDLADFLKGSFLEGAPVIPVSAQTGEGLPDLLAALERVAAGIEEEPDTGIFRLPVDRVFTIRGFGTVVTGTLRSGQVSVADTVQMLPGTVTAKVRGLQVHNAAVTTAEAGQRTAINLQGLEKTDILRGQVLVHPDTMKTTLRVDTFLEYLPPDKKKLVHRSLVRLHTGTSETMARVLLMDQEELRPGEKAYAQFFTSEPVVVMAGDHFVIRSYSPITTLGGGLVVDPLPRKHKRNDPAILESFEQLQHGSEEEKTIAIIERAGPAGVPLALLVVRTGIPSTKLKKILDALLSRHALILLDKDNLTVVSASFHSELQQKILQELSAYHKKYPLKEGSLKEELRSVLGRHVPVRLYLSAVQALERTGKIVLDREIIRLADHSVQLQEDLAELREALNRLYLEAGLTPPTMREVMEHYAAKKDSARKVMDVMLRDGVLVKISEELYFHSESLQKLRENYKKLLLKEGKATPASFRELTGLSRKFIIPLMEYFDLTKLTIRAGEQRLLREK</sequence>
<keyword evidence="9" id="KW-0175">Coiled coil</keyword>
<dbReference type="Gene3D" id="2.40.30.10">
    <property type="entry name" value="Translation factors"/>
    <property type="match status" value="1"/>
</dbReference>
<dbReference type="PANTHER" id="PTHR43721:SF22">
    <property type="entry name" value="ELONGATION FACTOR TU, MITOCHONDRIAL"/>
    <property type="match status" value="1"/>
</dbReference>
<dbReference type="GO" id="GO:0003746">
    <property type="term" value="F:translation elongation factor activity"/>
    <property type="evidence" value="ECO:0007669"/>
    <property type="project" value="UniProtKB-KW"/>
</dbReference>
<keyword evidence="3" id="KW-0963">Cytoplasm</keyword>
<evidence type="ECO:0000256" key="4">
    <source>
        <dbReference type="ARBA" id="ARBA00022741"/>
    </source>
</evidence>
<dbReference type="InterPro" id="IPR004161">
    <property type="entry name" value="EFTu-like_2"/>
</dbReference>
<evidence type="ECO:0000256" key="2">
    <source>
        <dbReference type="ARBA" id="ARBA00015953"/>
    </source>
</evidence>
<dbReference type="RefSeq" id="WP_093883980.1">
    <property type="nucleotide sequence ID" value="NZ_FOBS01000019.1"/>
</dbReference>
<dbReference type="Pfam" id="PF09106">
    <property type="entry name" value="WHD_2nd_SelB"/>
    <property type="match status" value="1"/>
</dbReference>
<dbReference type="GO" id="GO:0001514">
    <property type="term" value="P:selenocysteine incorporation"/>
    <property type="evidence" value="ECO:0007669"/>
    <property type="project" value="InterPro"/>
</dbReference>
<dbReference type="Pfam" id="PF03144">
    <property type="entry name" value="GTP_EFTU_D2"/>
    <property type="match status" value="1"/>
</dbReference>
<dbReference type="InterPro" id="IPR004535">
    <property type="entry name" value="Transl_elong_SelB"/>
</dbReference>
<name>A0A1H7YYY3_9BACT</name>
<feature type="coiled-coil region" evidence="9">
    <location>
        <begin position="502"/>
        <end position="529"/>
    </location>
</feature>
<keyword evidence="5" id="KW-0648">Protein biosynthesis</keyword>
<evidence type="ECO:0000256" key="5">
    <source>
        <dbReference type="ARBA" id="ARBA00022917"/>
    </source>
</evidence>
<dbReference type="Gene3D" id="1.10.10.10">
    <property type="entry name" value="Winged helix-like DNA-binding domain superfamily/Winged helix DNA-binding domain"/>
    <property type="match status" value="1"/>
</dbReference>
<dbReference type="CDD" id="cd04171">
    <property type="entry name" value="SelB"/>
    <property type="match status" value="1"/>
</dbReference>
<dbReference type="InterPro" id="IPR027417">
    <property type="entry name" value="P-loop_NTPase"/>
</dbReference>
<dbReference type="InterPro" id="IPR005225">
    <property type="entry name" value="Small_GTP-bd"/>
</dbReference>
<dbReference type="Proteomes" id="UP000198744">
    <property type="component" value="Unassembled WGS sequence"/>
</dbReference>
<dbReference type="Pfam" id="PF25461">
    <property type="entry name" value="Beta-barrel_SelB"/>
    <property type="match status" value="1"/>
</dbReference>